<evidence type="ECO:0000313" key="2">
    <source>
        <dbReference type="EMBL" id="QLC49851.1"/>
    </source>
</evidence>
<dbReference type="RefSeq" id="WP_176964907.1">
    <property type="nucleotide sequence ID" value="NZ_CP058215.1"/>
</dbReference>
<dbReference type="PROSITE" id="PS51257">
    <property type="entry name" value="PROKAR_LIPOPROTEIN"/>
    <property type="match status" value="1"/>
</dbReference>
<dbReference type="KEGG" id="mzi:HWN40_06110"/>
<dbReference type="PANTHER" id="PTHR36507:SF1">
    <property type="entry name" value="BLL1555 PROTEIN"/>
    <property type="match status" value="1"/>
</dbReference>
<feature type="region of interest" description="Disordered" evidence="1">
    <location>
        <begin position="26"/>
        <end position="85"/>
    </location>
</feature>
<dbReference type="OrthoDB" id="137915at2157"/>
<accession>A0A7D5E7Z9</accession>
<dbReference type="GeneID" id="55821231"/>
<sequence length="179" mass="20063">MNLRIFVIFLLLASLIVAGCVTDEENGGVDDENISGDNQTDANGEDNATNDMDDETDVMDNETTDMDNETPVVDETDTETEEGSGVTVIESTGPKTYTVTLKNFLAQPGNLTINQEDSVFWINMNQPTRTFTLVSEEGLWENKPLTYRSSFTYKFNETGTYNYHILGWEERMKGTITVK</sequence>
<dbReference type="Proteomes" id="UP000509594">
    <property type="component" value="Chromosome"/>
</dbReference>
<gene>
    <name evidence="2" type="ORF">HWN40_06110</name>
</gene>
<feature type="compositionally biased region" description="Polar residues" evidence="1">
    <location>
        <begin position="35"/>
        <end position="50"/>
    </location>
</feature>
<dbReference type="AlphaFoldDB" id="A0A7D5E7Z9"/>
<feature type="compositionally biased region" description="Acidic residues" evidence="1">
    <location>
        <begin position="51"/>
        <end position="82"/>
    </location>
</feature>
<dbReference type="Gene3D" id="2.60.40.420">
    <property type="entry name" value="Cupredoxins - blue copper proteins"/>
    <property type="match status" value="1"/>
</dbReference>
<dbReference type="InterPro" id="IPR052721">
    <property type="entry name" value="ET_Amicyanin"/>
</dbReference>
<proteinExistence type="predicted"/>
<dbReference type="PANTHER" id="PTHR36507">
    <property type="entry name" value="BLL1555 PROTEIN"/>
    <property type="match status" value="1"/>
</dbReference>
<organism evidence="2 3">
    <name type="scientific">Methanolobus zinderi</name>
    <dbReference type="NCBI Taxonomy" id="536044"/>
    <lineage>
        <taxon>Archaea</taxon>
        <taxon>Methanobacteriati</taxon>
        <taxon>Methanobacteriota</taxon>
        <taxon>Stenosarchaea group</taxon>
        <taxon>Methanomicrobia</taxon>
        <taxon>Methanosarcinales</taxon>
        <taxon>Methanosarcinaceae</taxon>
        <taxon>Methanolobus</taxon>
    </lineage>
</organism>
<reference evidence="2 3" key="1">
    <citation type="submission" date="2020-06" db="EMBL/GenBank/DDBJ databases">
        <title>Methanolobus halotolerans sp. nov., isolated from a saline lake Tus in Siberia.</title>
        <authorList>
            <person name="Shen Y."/>
            <person name="Chen S.-C."/>
            <person name="Lai M.-C."/>
            <person name="Huang H.-H."/>
            <person name="Chiu H.-H."/>
            <person name="Tang S.-L."/>
            <person name="Rogozin D.Y."/>
            <person name="Degermendzhy A.G."/>
        </authorList>
    </citation>
    <scope>NUCLEOTIDE SEQUENCE [LARGE SCALE GENOMIC DNA]</scope>
    <source>
        <strain evidence="2 3">DSM 21339</strain>
    </source>
</reference>
<dbReference type="EMBL" id="CP058215">
    <property type="protein sequence ID" value="QLC49851.1"/>
    <property type="molecule type" value="Genomic_DNA"/>
</dbReference>
<protein>
    <recommendedName>
        <fullName evidence="4">Cupredoxin domain-containing protein</fullName>
    </recommendedName>
</protein>
<dbReference type="InterPro" id="IPR008972">
    <property type="entry name" value="Cupredoxin"/>
</dbReference>
<evidence type="ECO:0000313" key="3">
    <source>
        <dbReference type="Proteomes" id="UP000509594"/>
    </source>
</evidence>
<keyword evidence="3" id="KW-1185">Reference proteome</keyword>
<dbReference type="SUPFAM" id="SSF49503">
    <property type="entry name" value="Cupredoxins"/>
    <property type="match status" value="1"/>
</dbReference>
<evidence type="ECO:0008006" key="4">
    <source>
        <dbReference type="Google" id="ProtNLM"/>
    </source>
</evidence>
<name>A0A7D5E7Z9_9EURY</name>
<evidence type="ECO:0000256" key="1">
    <source>
        <dbReference type="SAM" id="MobiDB-lite"/>
    </source>
</evidence>